<feature type="compositionally biased region" description="Polar residues" evidence="1">
    <location>
        <begin position="1"/>
        <end position="21"/>
    </location>
</feature>
<proteinExistence type="predicted"/>
<feature type="region of interest" description="Disordered" evidence="1">
    <location>
        <begin position="1"/>
        <end position="26"/>
    </location>
</feature>
<evidence type="ECO:0000256" key="1">
    <source>
        <dbReference type="SAM" id="MobiDB-lite"/>
    </source>
</evidence>
<protein>
    <recommendedName>
        <fullName evidence="4">Prevent-host-death family protein</fullName>
    </recommendedName>
</protein>
<dbReference type="EMBL" id="CP031158">
    <property type="protein sequence ID" value="AXG98025.1"/>
    <property type="molecule type" value="Genomic_DNA"/>
</dbReference>
<organism evidence="2 3">
    <name type="scientific">Deinococcus wulumuqiensis</name>
    <dbReference type="NCBI Taxonomy" id="980427"/>
    <lineage>
        <taxon>Bacteria</taxon>
        <taxon>Thermotogati</taxon>
        <taxon>Deinococcota</taxon>
        <taxon>Deinococci</taxon>
        <taxon>Deinococcales</taxon>
        <taxon>Deinococcaceae</taxon>
        <taxon>Deinococcus</taxon>
    </lineage>
</organism>
<dbReference type="RefSeq" id="WP_114671106.1">
    <property type="nucleotide sequence ID" value="NZ_CP031158.1"/>
</dbReference>
<name>A0A345IEA3_9DEIO</name>
<dbReference type="Proteomes" id="UP000253744">
    <property type="component" value="Chromosome"/>
</dbReference>
<evidence type="ECO:0000313" key="3">
    <source>
        <dbReference type="Proteomes" id="UP000253744"/>
    </source>
</evidence>
<accession>A0A345IEA3</accession>
<sequence length="107" mass="11768">MTVNTTKGKTPRPKTSGSKSQDAPRLTRVGVKEFRDKATQLLAQATPFAVERHGKVIGFYTPLGTSPEQQDRVVQAATRLDDTMSRVADELGLSLDELEDLLVREAQ</sequence>
<dbReference type="STRING" id="1288484.GCA_000348665_02806"/>
<dbReference type="AlphaFoldDB" id="A0A345IEA3"/>
<evidence type="ECO:0000313" key="2">
    <source>
        <dbReference type="EMBL" id="AXG98025.1"/>
    </source>
</evidence>
<dbReference type="KEGG" id="dwu:DVJ83_01305"/>
<reference evidence="2 3" key="1">
    <citation type="submission" date="2018-07" db="EMBL/GenBank/DDBJ databases">
        <title>Complete Genome and Methylome Analysis of Deinococcus wulumuqiensis NEB 479.</title>
        <authorList>
            <person name="Fomenkov A."/>
            <person name="Luyten Y."/>
            <person name="Vincze T."/>
            <person name="Anton B.P."/>
            <person name="Clark T."/>
            <person name="Roberts R.J."/>
            <person name="Morgan R.D."/>
        </authorList>
    </citation>
    <scope>NUCLEOTIDE SEQUENCE [LARGE SCALE GENOMIC DNA]</scope>
    <source>
        <strain evidence="2 3">NEB 479</strain>
    </source>
</reference>
<evidence type="ECO:0008006" key="4">
    <source>
        <dbReference type="Google" id="ProtNLM"/>
    </source>
</evidence>
<gene>
    <name evidence="2" type="ORF">DVJ83_01305</name>
</gene>